<gene>
    <name evidence="1" type="ORF">JA13_119</name>
</gene>
<proteinExistence type="predicted"/>
<protein>
    <submittedName>
        <fullName evidence="1">Uncharacterized protein</fullName>
    </submittedName>
</protein>
<sequence>MLEIALPSGRVDVRIEKQFTVNYMPSLYNAQKYVLPEMFVQTLQHFTNVDLMDMLLEDFRYFILMFEKSSWPDSHRIYNWNCVLPFFITSDGQRHYDRPPRVRSRQIECNKLNTEEIARQQIKVYPWHEMPEGFKHPTVRRWVEHFDLLDKYGSEAEAAIWIDSDVDLETTIQLSDLSTLHKARQVSFRICELETRFKCNHCFRQYTTLQPIEILSHLRTYSDQSLMNMSLDLAASNKIYFPDDGALMKLLYWYSCYIKDRNAAEEERRKFLASRGKGRG</sequence>
<name>A0A384ZWB1_9CAUD</name>
<dbReference type="Proteomes" id="UP000263742">
    <property type="component" value="Segment"/>
</dbReference>
<accession>A0A384ZWB1</accession>
<evidence type="ECO:0000313" key="2">
    <source>
        <dbReference type="Proteomes" id="UP000263742"/>
    </source>
</evidence>
<organism evidence="1 2">
    <name type="scientific">Dickeya phage vB_DsoM_JA13</name>
    <dbReference type="NCBI Taxonomy" id="2283030"/>
    <lineage>
        <taxon>Viruses</taxon>
        <taxon>Duplodnaviria</taxon>
        <taxon>Heunggongvirae</taxon>
        <taxon>Uroviricota</taxon>
        <taxon>Caudoviricetes</taxon>
        <taxon>Salmondvirus</taxon>
        <taxon>Salmondvirus JA11</taxon>
    </lineage>
</organism>
<dbReference type="EMBL" id="MH460460">
    <property type="protein sequence ID" value="AXG66522.1"/>
    <property type="molecule type" value="Genomic_DNA"/>
</dbReference>
<evidence type="ECO:0000313" key="1">
    <source>
        <dbReference type="EMBL" id="AXG66522.1"/>
    </source>
</evidence>
<reference evidence="1 2" key="1">
    <citation type="journal article" date="2018" name="Front. Microbiol.">
        <title>Jumbo Bacteriophages Are Represented Within an Increasing Diversity of Environmental Viruses Infecting the Emerging Phytopathogen, Dickeya solani.</title>
        <authorList>
            <person name="Day A.W."/>
            <person name="Ahn J."/>
            <person name="Salmond G.P.C."/>
        </authorList>
    </citation>
    <scope>NUCLEOTIDE SEQUENCE [LARGE SCALE GENOMIC DNA]</scope>
</reference>